<evidence type="ECO:0000259" key="8">
    <source>
        <dbReference type="Pfam" id="PF04413"/>
    </source>
</evidence>
<organism evidence="9">
    <name type="scientific">candidate division WOR-3 bacterium</name>
    <dbReference type="NCBI Taxonomy" id="2052148"/>
    <lineage>
        <taxon>Bacteria</taxon>
        <taxon>Bacteria division WOR-3</taxon>
    </lineage>
</organism>
<dbReference type="PANTHER" id="PTHR42755">
    <property type="entry name" value="3-DEOXY-MANNO-OCTULOSONATE CYTIDYLYLTRANSFERASE"/>
    <property type="match status" value="1"/>
</dbReference>
<comment type="subcellular location">
    <subcellularLocation>
        <location evidence="1">Cell envelope</location>
    </subcellularLocation>
    <subcellularLocation>
        <location evidence="6">Cell membrane</location>
    </subcellularLocation>
</comment>
<evidence type="ECO:0000313" key="9">
    <source>
        <dbReference type="EMBL" id="HDM90451.1"/>
    </source>
</evidence>
<proteinExistence type="inferred from homology"/>
<dbReference type="InterPro" id="IPR038107">
    <property type="entry name" value="Glycos_transf_N_sf"/>
</dbReference>
<dbReference type="InterPro" id="IPR007507">
    <property type="entry name" value="Glycos_transf_N"/>
</dbReference>
<dbReference type="Pfam" id="PF04413">
    <property type="entry name" value="Glycos_transf_N"/>
    <property type="match status" value="1"/>
</dbReference>
<dbReference type="Pfam" id="PF00534">
    <property type="entry name" value="Glycos_transf_1"/>
    <property type="match status" value="1"/>
</dbReference>
<sequence length="393" mass="44768">MPFLYDLLLKAIRPIVNKWPLPRIEEGGIYVHAASLGEVNAISPFIHLIIQRHPDMPIFLSTFTETGYRRAHDLFDGDIAIGRFPYDIKDKIDEFFRRGNFRALLIVETELWPNLILTAKKYGVPIFLVNARLSPRTLRRYRVLKSKFSSLLSLFSLILAQSETDRRRYLYLGAPPERVRVTGSLKFDLMNEEVEPPENFPSGNRRLVVFGSVRPKEEELILKAAVSLLRKNPEAHFVIAPRHIDRVQAIRKFLDSRGIPYSLRTSGEIRGRIMILDTLGELRNFYGVADVAFVGGTLAPYGGHNLVEPAILGVPVIFGPHYFNTPDAARGLLKSGGALLVHNGEELEETILTLLREENLRQKIGERARKYVLSRRGVSEKIYREILPYITSK</sequence>
<comment type="caution">
    <text evidence="9">The sequence shown here is derived from an EMBL/GenBank/DDBJ whole genome shotgun (WGS) entry which is preliminary data.</text>
</comment>
<evidence type="ECO:0000256" key="3">
    <source>
        <dbReference type="ARBA" id="ARBA00022679"/>
    </source>
</evidence>
<dbReference type="SUPFAM" id="SSF53756">
    <property type="entry name" value="UDP-Glycosyltransferase/glycogen phosphorylase"/>
    <property type="match status" value="1"/>
</dbReference>
<dbReference type="EC" id="2.4.99.12" evidence="6"/>
<accession>A0A7C1BAG5</accession>
<dbReference type="GO" id="GO:0043842">
    <property type="term" value="F:Kdo transferase activity"/>
    <property type="evidence" value="ECO:0007669"/>
    <property type="project" value="UniProtKB-EC"/>
</dbReference>
<evidence type="ECO:0000256" key="4">
    <source>
        <dbReference type="PIRSR" id="PIRSR639901-1"/>
    </source>
</evidence>
<feature type="domain" description="Glycosyl transferase family 1" evidence="7">
    <location>
        <begin position="193"/>
        <end position="370"/>
    </location>
</feature>
<comment type="catalytic activity">
    <reaction evidence="6">
        <text>lipid IVA (E. coli) + CMP-3-deoxy-beta-D-manno-octulosonate = alpha-Kdo-(2-&gt;6)-lipid IVA (E. coli) + CMP + H(+)</text>
        <dbReference type="Rhea" id="RHEA:28066"/>
        <dbReference type="ChEBI" id="CHEBI:15378"/>
        <dbReference type="ChEBI" id="CHEBI:58603"/>
        <dbReference type="ChEBI" id="CHEBI:60364"/>
        <dbReference type="ChEBI" id="CHEBI:60377"/>
        <dbReference type="ChEBI" id="CHEBI:85987"/>
        <dbReference type="EC" id="2.4.99.12"/>
    </reaction>
</comment>
<feature type="site" description="Transition state stabilizer" evidence="5">
    <location>
        <position position="186"/>
    </location>
</feature>
<dbReference type="GO" id="GO:0030313">
    <property type="term" value="C:cell envelope"/>
    <property type="evidence" value="ECO:0007669"/>
    <property type="project" value="UniProtKB-SubCell"/>
</dbReference>
<dbReference type="UniPathway" id="UPA00958"/>
<dbReference type="GO" id="GO:0009244">
    <property type="term" value="P:lipopolysaccharide core region biosynthetic process"/>
    <property type="evidence" value="ECO:0007669"/>
    <property type="project" value="UniProtKB-UniRule"/>
</dbReference>
<dbReference type="InterPro" id="IPR001296">
    <property type="entry name" value="Glyco_trans_1"/>
</dbReference>
<evidence type="ECO:0000256" key="5">
    <source>
        <dbReference type="PIRSR" id="PIRSR639901-2"/>
    </source>
</evidence>
<evidence type="ECO:0000259" key="7">
    <source>
        <dbReference type="Pfam" id="PF00534"/>
    </source>
</evidence>
<dbReference type="Gene3D" id="3.40.50.11720">
    <property type="entry name" value="3-Deoxy-D-manno-octulosonic-acid transferase, N-terminal domain"/>
    <property type="match status" value="1"/>
</dbReference>
<dbReference type="AlphaFoldDB" id="A0A7C1BAG5"/>
<feature type="domain" description="3-deoxy-D-manno-octulosonic-acid transferase N-terminal" evidence="8">
    <location>
        <begin position="27"/>
        <end position="188"/>
    </location>
</feature>
<dbReference type="Proteomes" id="UP000885931">
    <property type="component" value="Unassembled WGS sequence"/>
</dbReference>
<evidence type="ECO:0000256" key="1">
    <source>
        <dbReference type="ARBA" id="ARBA00004196"/>
    </source>
</evidence>
<dbReference type="Gene3D" id="3.40.50.2000">
    <property type="entry name" value="Glycogen Phosphorylase B"/>
    <property type="match status" value="1"/>
</dbReference>
<gene>
    <name evidence="9" type="ORF">ENG67_04500</name>
</gene>
<comment type="pathway">
    <text evidence="6">Bacterial outer membrane biogenesis; LPS core biosynthesis.</text>
</comment>
<protein>
    <recommendedName>
        <fullName evidence="6">3-deoxy-D-manno-octulosonic acid transferase</fullName>
        <shortName evidence="6">Kdo transferase</shortName>
        <ecNumber evidence="6">2.4.99.12</ecNumber>
    </recommendedName>
    <alternativeName>
        <fullName evidence="6">Lipid IV(A) 3-deoxy-D-manno-octulosonic acid transferase</fullName>
    </alternativeName>
</protein>
<keyword evidence="6" id="KW-0448">Lipopolysaccharide biosynthesis</keyword>
<feature type="active site" description="Proton acceptor" evidence="4">
    <location>
        <position position="38"/>
    </location>
</feature>
<evidence type="ECO:0000256" key="6">
    <source>
        <dbReference type="RuleBase" id="RU365103"/>
    </source>
</evidence>
<reference evidence="9" key="1">
    <citation type="journal article" date="2020" name="mSystems">
        <title>Genome- and Community-Level Interaction Insights into Carbon Utilization and Element Cycling Functions of Hydrothermarchaeota in Hydrothermal Sediment.</title>
        <authorList>
            <person name="Zhou Z."/>
            <person name="Liu Y."/>
            <person name="Xu W."/>
            <person name="Pan J."/>
            <person name="Luo Z.H."/>
            <person name="Li M."/>
        </authorList>
    </citation>
    <scope>NUCLEOTIDE SEQUENCE [LARGE SCALE GENOMIC DNA]</scope>
    <source>
        <strain evidence="9">HyVt-237</strain>
    </source>
</reference>
<dbReference type="GO" id="GO:0009245">
    <property type="term" value="P:lipid A biosynthetic process"/>
    <property type="evidence" value="ECO:0007669"/>
    <property type="project" value="TreeGrafter"/>
</dbReference>
<evidence type="ECO:0000256" key="2">
    <source>
        <dbReference type="ARBA" id="ARBA00022519"/>
    </source>
</evidence>
<feature type="site" description="Transition state stabilizer" evidence="5">
    <location>
        <position position="108"/>
    </location>
</feature>
<keyword evidence="3 6" id="KW-0808">Transferase</keyword>
<dbReference type="PANTHER" id="PTHR42755:SF1">
    <property type="entry name" value="3-DEOXY-D-MANNO-OCTULOSONIC ACID TRANSFERASE, MITOCHONDRIAL-RELATED"/>
    <property type="match status" value="1"/>
</dbReference>
<keyword evidence="2" id="KW-0997">Cell inner membrane</keyword>
<comment type="function">
    <text evidence="6">Involved in lipopolysaccharide (LPS) biosynthesis. Catalyzes the transfer of 3-deoxy-D-manno-octulosonate (Kdo) residue(s) from CMP-Kdo to lipid IV(A), the tetraacyldisaccharide-1,4'-bisphosphate precursor of lipid A.</text>
</comment>
<comment type="similarity">
    <text evidence="6">Belongs to the glycosyltransferase group 1 family.</text>
</comment>
<dbReference type="EMBL" id="DRBW01000174">
    <property type="protein sequence ID" value="HDM90451.1"/>
    <property type="molecule type" value="Genomic_DNA"/>
</dbReference>
<name>A0A7C1BAG5_UNCW3</name>
<dbReference type="InterPro" id="IPR039901">
    <property type="entry name" value="Kdotransferase"/>
</dbReference>
<keyword evidence="2" id="KW-0472">Membrane</keyword>
<dbReference type="GO" id="GO:0005886">
    <property type="term" value="C:plasma membrane"/>
    <property type="evidence" value="ECO:0007669"/>
    <property type="project" value="UniProtKB-SubCell"/>
</dbReference>
<keyword evidence="6" id="KW-1003">Cell membrane</keyword>